<dbReference type="PANTHER" id="PTHR47917:SF1">
    <property type="entry name" value="COENZYME F420:L-GLUTAMATE LIGASE"/>
    <property type="match status" value="1"/>
</dbReference>
<accession>A0AAP2Z5H9</accession>
<evidence type="ECO:0000256" key="5">
    <source>
        <dbReference type="ARBA" id="ARBA00022958"/>
    </source>
</evidence>
<keyword evidence="3 8" id="KW-0547">Nucleotide-binding</keyword>
<dbReference type="InterPro" id="IPR002847">
    <property type="entry name" value="F420-0_gamma-glut_ligase-dom"/>
</dbReference>
<feature type="binding site" evidence="8">
    <location>
        <position position="212"/>
    </location>
    <ligand>
        <name>a divalent metal cation</name>
        <dbReference type="ChEBI" id="CHEBI:60240"/>
        <label>2</label>
    </ligand>
</feature>
<comment type="catalytic activity">
    <reaction evidence="8">
        <text>oxidized coenzyme F420-1 + GTP + L-glutamate = oxidized coenzyme F420-2 + GDP + phosphate + H(+)</text>
        <dbReference type="Rhea" id="RHEA:30523"/>
        <dbReference type="ChEBI" id="CHEBI:15378"/>
        <dbReference type="ChEBI" id="CHEBI:29985"/>
        <dbReference type="ChEBI" id="CHEBI:37565"/>
        <dbReference type="ChEBI" id="CHEBI:43474"/>
        <dbReference type="ChEBI" id="CHEBI:57922"/>
        <dbReference type="ChEBI" id="CHEBI:58189"/>
        <dbReference type="ChEBI" id="CHEBI:59920"/>
        <dbReference type="EC" id="6.3.2.34"/>
    </reaction>
</comment>
<evidence type="ECO:0000313" key="10">
    <source>
        <dbReference type="EMBL" id="MCU4751109.1"/>
    </source>
</evidence>
<evidence type="ECO:0000256" key="4">
    <source>
        <dbReference type="ARBA" id="ARBA00022842"/>
    </source>
</evidence>
<dbReference type="InterPro" id="IPR008225">
    <property type="entry name" value="F420-0_g-glutamyl_ligase"/>
</dbReference>
<dbReference type="PANTHER" id="PTHR47917">
    <property type="match status" value="1"/>
</dbReference>
<keyword evidence="11" id="KW-1185">Reference proteome</keyword>
<feature type="binding site" evidence="8">
    <location>
        <position position="154"/>
    </location>
    <ligand>
        <name>a divalent metal cation</name>
        <dbReference type="ChEBI" id="CHEBI:60240"/>
        <label>1</label>
    </ligand>
</feature>
<protein>
    <recommendedName>
        <fullName evidence="8">Coenzyme F420:L-glutamate ligase</fullName>
        <ecNumber evidence="8">6.3.2.31</ecNumber>
        <ecNumber evidence="8">6.3.2.34</ecNumber>
    </recommendedName>
    <alternativeName>
        <fullName evidence="8">Coenzyme F420-0:L-glutamate ligase</fullName>
    </alternativeName>
    <alternativeName>
        <fullName evidence="8">Coenzyme F420-1:gamma-L-glutamate ligase</fullName>
    </alternativeName>
</protein>
<dbReference type="EC" id="6.3.2.31" evidence="8"/>
<keyword evidence="7 8" id="KW-0464">Manganese</keyword>
<dbReference type="EC" id="6.3.2.34" evidence="8"/>
<dbReference type="HAMAP" id="MF_01258">
    <property type="entry name" value="F420_ligase_CofE"/>
    <property type="match status" value="1"/>
</dbReference>
<comment type="caution">
    <text evidence="10">The sequence shown here is derived from an EMBL/GenBank/DDBJ whole genome shotgun (WGS) entry which is preliminary data.</text>
</comment>
<organism evidence="10 11">
    <name type="scientific">Natronosalvus hydrolyticus</name>
    <dbReference type="NCBI Taxonomy" id="2979988"/>
    <lineage>
        <taxon>Archaea</taxon>
        <taxon>Methanobacteriati</taxon>
        <taxon>Methanobacteriota</taxon>
        <taxon>Stenosarchaea group</taxon>
        <taxon>Halobacteria</taxon>
        <taxon>Halobacteriales</taxon>
        <taxon>Natrialbaceae</taxon>
        <taxon>Natronosalvus</taxon>
    </lineage>
</organism>
<keyword evidence="4 8" id="KW-0460">Magnesium</keyword>
<name>A0AAP2Z5H9_9EURY</name>
<dbReference type="RefSeq" id="WP_342806554.1">
    <property type="nucleotide sequence ID" value="NZ_JAOPJZ010000002.1"/>
</dbReference>
<dbReference type="GO" id="GO:0052618">
    <property type="term" value="F:coenzyme F420-0:L-glutamate ligase activity"/>
    <property type="evidence" value="ECO:0007669"/>
    <property type="project" value="UniProtKB-UniRule"/>
</dbReference>
<dbReference type="Pfam" id="PF01996">
    <property type="entry name" value="F420_ligase"/>
    <property type="match status" value="1"/>
</dbReference>
<proteinExistence type="inferred from homology"/>
<dbReference type="AlphaFoldDB" id="A0AAP2Z5H9"/>
<evidence type="ECO:0000256" key="6">
    <source>
        <dbReference type="ARBA" id="ARBA00023134"/>
    </source>
</evidence>
<dbReference type="EMBL" id="JAOPJZ010000002">
    <property type="protein sequence ID" value="MCU4751109.1"/>
    <property type="molecule type" value="Genomic_DNA"/>
</dbReference>
<evidence type="ECO:0000256" key="2">
    <source>
        <dbReference type="ARBA" id="ARBA00022723"/>
    </source>
</evidence>
<dbReference type="GO" id="GO:0052619">
    <property type="term" value="F:coenzyme F420-1:gamma-L-glutamate ligase activity"/>
    <property type="evidence" value="ECO:0007669"/>
    <property type="project" value="UniProtKB-UniRule"/>
</dbReference>
<evidence type="ECO:0000256" key="1">
    <source>
        <dbReference type="ARBA" id="ARBA00022598"/>
    </source>
</evidence>
<sequence length="257" mass="28089">MECFAVPDLPEIRPGDDLADLIADRVALEDGDVLTVASTVVSKAEGRAANLSAFPASPRAREIASRLEDLTGEEKDPRFAQAVLEESTELLMDAPFLLTESRFGHVSVNAGIDRSNVPDHDLLLLPKHPESSAERIRDGLLERGIEDVAVIVTDTCGRPFRHGQRGVALGWAGMPASRDWRGEHDRDGRELGVTVQSVVDELASAANLVTGEGDDGNPAVVVRNWEFGDHDGSNELFREVEGDFVRQALRQWRFDDA</sequence>
<keyword evidence="6 8" id="KW-0342">GTP-binding</keyword>
<evidence type="ECO:0000313" key="11">
    <source>
        <dbReference type="Proteomes" id="UP001321047"/>
    </source>
</evidence>
<comment type="similarity">
    <text evidence="8">Belongs to the CofE family.</text>
</comment>
<feature type="binding site" evidence="8">
    <location>
        <position position="116"/>
    </location>
    <ligand>
        <name>GTP</name>
        <dbReference type="ChEBI" id="CHEBI:37565"/>
    </ligand>
</feature>
<dbReference type="Proteomes" id="UP001321047">
    <property type="component" value="Unassembled WGS sequence"/>
</dbReference>
<comment type="function">
    <text evidence="8">Catalyzes the GTP-dependent successive addition of two or more gamma-linked L-glutamates to the L-lactyl phosphodiester of 7,8-didemethyl-8-hydroxy-5-deazariboflavin (F420-0) to form coenzyme F420-0-glutamyl-glutamate (F420-2) or polyglutamated F420 derivatives.</text>
</comment>
<feature type="binding site" evidence="8">
    <location>
        <begin position="38"/>
        <end position="39"/>
    </location>
    <ligand>
        <name>GTP</name>
        <dbReference type="ChEBI" id="CHEBI:37565"/>
    </ligand>
</feature>
<dbReference type="GO" id="GO:0046872">
    <property type="term" value="F:metal ion binding"/>
    <property type="evidence" value="ECO:0007669"/>
    <property type="project" value="UniProtKB-KW"/>
</dbReference>
<keyword evidence="5 8" id="KW-0630">Potassium</keyword>
<evidence type="ECO:0000256" key="3">
    <source>
        <dbReference type="ARBA" id="ARBA00022741"/>
    </source>
</evidence>
<gene>
    <name evidence="8" type="primary">cofE</name>
    <name evidence="10" type="ORF">OB919_03785</name>
</gene>
<dbReference type="NCBIfam" id="TIGR01916">
    <property type="entry name" value="F420_cofE"/>
    <property type="match status" value="1"/>
</dbReference>
<feature type="domain" description="Coenzyme F420:L-glutamate ligase-like" evidence="9">
    <location>
        <begin position="9"/>
        <end position="224"/>
    </location>
</feature>
<feature type="binding site" evidence="8">
    <location>
        <begin position="9"/>
        <end position="12"/>
    </location>
    <ligand>
        <name>GTP</name>
        <dbReference type="ChEBI" id="CHEBI:37565"/>
    </ligand>
</feature>
<evidence type="ECO:0000256" key="8">
    <source>
        <dbReference type="HAMAP-Rule" id="MF_01258"/>
    </source>
</evidence>
<dbReference type="GO" id="GO:0052645">
    <property type="term" value="P:F420-0 metabolic process"/>
    <property type="evidence" value="ECO:0007669"/>
    <property type="project" value="UniProtKB-UniRule"/>
</dbReference>
<evidence type="ECO:0000256" key="7">
    <source>
        <dbReference type="ARBA" id="ARBA00023211"/>
    </source>
</evidence>
<reference evidence="10 11" key="1">
    <citation type="submission" date="2022-09" db="EMBL/GenBank/DDBJ databases">
        <title>Enrichment on poylsaccharides allowed isolation of novel metabolic and taxonomic groups of Haloarchaea.</title>
        <authorList>
            <person name="Sorokin D.Y."/>
            <person name="Elcheninov A.G."/>
            <person name="Khizhniak T.V."/>
            <person name="Kolganova T.V."/>
            <person name="Kublanov I.V."/>
        </authorList>
    </citation>
    <scope>NUCLEOTIDE SEQUENCE [LARGE SCALE GENOMIC DNA]</scope>
    <source>
        <strain evidence="10 11">AArc-curdl1</strain>
    </source>
</reference>
<keyword evidence="1 8" id="KW-0436">Ligase</keyword>
<feature type="binding site" evidence="8">
    <location>
        <begin position="210"/>
        <end position="217"/>
    </location>
    <ligand>
        <name>GTP</name>
        <dbReference type="ChEBI" id="CHEBI:37565"/>
    </ligand>
</feature>
<feature type="binding site" evidence="8">
    <location>
        <position position="43"/>
    </location>
    <ligand>
        <name>GTP</name>
        <dbReference type="ChEBI" id="CHEBI:37565"/>
    </ligand>
</feature>
<evidence type="ECO:0000259" key="9">
    <source>
        <dbReference type="Pfam" id="PF01996"/>
    </source>
</evidence>
<dbReference type="Gene3D" id="3.90.1660.10">
    <property type="entry name" value="CofE-like domain"/>
    <property type="match status" value="1"/>
</dbReference>
<dbReference type="GO" id="GO:0005525">
    <property type="term" value="F:GTP binding"/>
    <property type="evidence" value="ECO:0007669"/>
    <property type="project" value="UniProtKB-KW"/>
</dbReference>
<dbReference type="Gene3D" id="3.30.1330.100">
    <property type="entry name" value="CofE-like"/>
    <property type="match status" value="1"/>
</dbReference>
<comment type="pathway">
    <text evidence="8">Cofactor biosynthesis; coenzyme F420 biosynthesis.</text>
</comment>
<comment type="subunit">
    <text evidence="8">Homodimer.</text>
</comment>
<dbReference type="NCBIfam" id="NF009809">
    <property type="entry name" value="PRK13293.1"/>
    <property type="match status" value="1"/>
</dbReference>
<comment type="cofactor">
    <cofactor evidence="8">
        <name>Mg(2+)</name>
        <dbReference type="ChEBI" id="CHEBI:18420"/>
    </cofactor>
    <cofactor evidence="8">
        <name>Mn(2+)</name>
        <dbReference type="ChEBI" id="CHEBI:29035"/>
    </cofactor>
    <text evidence="8">Binds 2 divalent metal cations per subunit. The ions could be magnesium and/or manganese.</text>
</comment>
<feature type="binding site" evidence="8">
    <location>
        <position position="155"/>
    </location>
    <ligand>
        <name>a divalent metal cation</name>
        <dbReference type="ChEBI" id="CHEBI:60240"/>
        <label>2</label>
    </ligand>
</feature>
<dbReference type="SUPFAM" id="SSF144010">
    <property type="entry name" value="CofE-like"/>
    <property type="match status" value="1"/>
</dbReference>
<dbReference type="InterPro" id="IPR023659">
    <property type="entry name" value="F420_ligase_CofE_arc"/>
</dbReference>
<feature type="binding site" evidence="8">
    <location>
        <position position="113"/>
    </location>
    <ligand>
        <name>a divalent metal cation</name>
        <dbReference type="ChEBI" id="CHEBI:60240"/>
        <label>1</label>
    </ligand>
</feature>
<comment type="catalytic activity">
    <reaction evidence="8">
        <text>oxidized coenzyme F420-0 + GTP + L-glutamate = oxidized coenzyme F420-1 + GDP + phosphate + H(+)</text>
        <dbReference type="Rhea" id="RHEA:30555"/>
        <dbReference type="ChEBI" id="CHEBI:15378"/>
        <dbReference type="ChEBI" id="CHEBI:29985"/>
        <dbReference type="ChEBI" id="CHEBI:37565"/>
        <dbReference type="ChEBI" id="CHEBI:43474"/>
        <dbReference type="ChEBI" id="CHEBI:58189"/>
        <dbReference type="ChEBI" id="CHEBI:59907"/>
        <dbReference type="ChEBI" id="CHEBI:59920"/>
        <dbReference type="EC" id="6.3.2.31"/>
    </reaction>
</comment>
<comment type="cofactor">
    <cofactor evidence="8">
        <name>K(+)</name>
        <dbReference type="ChEBI" id="CHEBI:29103"/>
    </cofactor>
    <text evidence="8">Monovalent cation. The ion could be potassium.</text>
</comment>
<keyword evidence="2 8" id="KW-0479">Metal-binding</keyword>